<feature type="signal peptide" evidence="2">
    <location>
        <begin position="1"/>
        <end position="25"/>
    </location>
</feature>
<dbReference type="PANTHER" id="PTHR35869">
    <property type="entry name" value="OUTER-MEMBRANE LIPOPROTEIN CARRIER PROTEIN"/>
    <property type="match status" value="1"/>
</dbReference>
<dbReference type="RefSeq" id="WP_302109505.1">
    <property type="nucleotide sequence ID" value="NZ_JAUKTR010000002.1"/>
</dbReference>
<keyword evidence="3" id="KW-0449">Lipoprotein</keyword>
<dbReference type="PANTHER" id="PTHR35869:SF1">
    <property type="entry name" value="OUTER-MEMBRANE LIPOPROTEIN CARRIER PROTEIN"/>
    <property type="match status" value="1"/>
</dbReference>
<dbReference type="Gene3D" id="2.50.20.10">
    <property type="entry name" value="Lipoprotein localisation LolA/LolB/LppX"/>
    <property type="match status" value="1"/>
</dbReference>
<dbReference type="InterPro" id="IPR006311">
    <property type="entry name" value="TAT_signal"/>
</dbReference>
<name>A0ABT8SKJ4_9CAUL</name>
<evidence type="ECO:0000313" key="4">
    <source>
        <dbReference type="Proteomes" id="UP001169063"/>
    </source>
</evidence>
<dbReference type="InterPro" id="IPR029046">
    <property type="entry name" value="LolA/LolB/LppX"/>
</dbReference>
<feature type="chain" id="PRO_5045880851" evidence="2">
    <location>
        <begin position="26"/>
        <end position="210"/>
    </location>
</feature>
<dbReference type="EMBL" id="JAUKTR010000002">
    <property type="protein sequence ID" value="MDO1559080.1"/>
    <property type="molecule type" value="Genomic_DNA"/>
</dbReference>
<dbReference type="InterPro" id="IPR004564">
    <property type="entry name" value="OM_lipoprot_carrier_LolA-like"/>
</dbReference>
<dbReference type="Pfam" id="PF03548">
    <property type="entry name" value="LolA"/>
    <property type="match status" value="1"/>
</dbReference>
<dbReference type="SUPFAM" id="SSF89392">
    <property type="entry name" value="Prokaryotic lipoproteins and lipoprotein localization factors"/>
    <property type="match status" value="1"/>
</dbReference>
<dbReference type="Proteomes" id="UP001169063">
    <property type="component" value="Unassembled WGS sequence"/>
</dbReference>
<proteinExistence type="predicted"/>
<keyword evidence="4" id="KW-1185">Reference proteome</keyword>
<organism evidence="3 4">
    <name type="scientific">Peiella sedimenti</name>
    <dbReference type="NCBI Taxonomy" id="3061083"/>
    <lineage>
        <taxon>Bacteria</taxon>
        <taxon>Pseudomonadati</taxon>
        <taxon>Pseudomonadota</taxon>
        <taxon>Alphaproteobacteria</taxon>
        <taxon>Caulobacterales</taxon>
        <taxon>Caulobacteraceae</taxon>
        <taxon>Peiella</taxon>
    </lineage>
</organism>
<dbReference type="CDD" id="cd16325">
    <property type="entry name" value="LolA"/>
    <property type="match status" value="1"/>
</dbReference>
<gene>
    <name evidence="3" type="ORF">Q0812_06520</name>
</gene>
<evidence type="ECO:0000256" key="2">
    <source>
        <dbReference type="SAM" id="SignalP"/>
    </source>
</evidence>
<keyword evidence="1 2" id="KW-0732">Signal</keyword>
<comment type="caution">
    <text evidence="3">The sequence shown here is derived from an EMBL/GenBank/DDBJ whole genome shotgun (WGS) entry which is preliminary data.</text>
</comment>
<reference evidence="3" key="1">
    <citation type="submission" date="2023-07" db="EMBL/GenBank/DDBJ databases">
        <title>Brevundimonas soil sp. nov., isolated from the soil of chemical plant.</title>
        <authorList>
            <person name="Wu N."/>
        </authorList>
    </citation>
    <scope>NUCLEOTIDE SEQUENCE</scope>
    <source>
        <strain evidence="3">XZ-24</strain>
    </source>
</reference>
<dbReference type="PROSITE" id="PS51318">
    <property type="entry name" value="TAT"/>
    <property type="match status" value="1"/>
</dbReference>
<evidence type="ECO:0000256" key="1">
    <source>
        <dbReference type="ARBA" id="ARBA00022729"/>
    </source>
</evidence>
<protein>
    <submittedName>
        <fullName evidence="3">Outer-membrane lipoprotein carrier protein LolA</fullName>
    </submittedName>
</protein>
<accession>A0ABT8SKJ4</accession>
<sequence>MTQTRRALIFAAAAAALMPAVPALAQSGLSAADRARVDRAVAYLQGLSSVRGRFTETSSRGRTQQGDYYLQRPGRARFEYDAPSRLLVVSDGSNVKRYDPRLNTFQQVPLGQTPLSLFLGREIRVDQGVRIEDVRDVSGGFAIVARDARRPRDGQIVLTFAESPMRLREWTIVDAQGGRTRVQLTSLQNAGGLDRNLFILRDPTRRRSRN</sequence>
<evidence type="ECO:0000313" key="3">
    <source>
        <dbReference type="EMBL" id="MDO1559080.1"/>
    </source>
</evidence>